<keyword evidence="4 9" id="KW-0812">Transmembrane</keyword>
<accession>A0AAE0YQY7</accession>
<dbReference type="AlphaFoldDB" id="A0AAE0YQY7"/>
<dbReference type="PANTHER" id="PTHR11893:SF36">
    <property type="entry name" value="INNEXIN-5"/>
    <property type="match status" value="1"/>
</dbReference>
<evidence type="ECO:0000256" key="9">
    <source>
        <dbReference type="SAM" id="Phobius"/>
    </source>
</evidence>
<dbReference type="GO" id="GO:0034220">
    <property type="term" value="P:monoatomic ion transmembrane transport"/>
    <property type="evidence" value="ECO:0007669"/>
    <property type="project" value="UniProtKB-KW"/>
</dbReference>
<keyword evidence="8" id="KW-0407">Ion channel</keyword>
<keyword evidence="3" id="KW-1003">Cell membrane</keyword>
<comment type="caution">
    <text evidence="10">The sequence shown here is derived from an EMBL/GenBank/DDBJ whole genome shotgun (WGS) entry which is preliminary data.</text>
</comment>
<keyword evidence="6" id="KW-0406">Ion transport</keyword>
<evidence type="ECO:0000313" key="11">
    <source>
        <dbReference type="Proteomes" id="UP001283361"/>
    </source>
</evidence>
<dbReference type="Proteomes" id="UP001283361">
    <property type="component" value="Unassembled WGS sequence"/>
</dbReference>
<comment type="subcellular location">
    <subcellularLocation>
        <location evidence="1">Cell membrane</location>
        <topology evidence="1">Multi-pass membrane protein</topology>
    </subcellularLocation>
</comment>
<evidence type="ECO:0000313" key="10">
    <source>
        <dbReference type="EMBL" id="KAK3755121.1"/>
    </source>
</evidence>
<dbReference type="Pfam" id="PF00876">
    <property type="entry name" value="Innexin"/>
    <property type="match status" value="1"/>
</dbReference>
<name>A0AAE0YQY7_9GAST</name>
<evidence type="ECO:0000256" key="7">
    <source>
        <dbReference type="ARBA" id="ARBA00023136"/>
    </source>
</evidence>
<gene>
    <name evidence="10" type="ORF">RRG08_041035</name>
</gene>
<evidence type="ECO:0000256" key="3">
    <source>
        <dbReference type="ARBA" id="ARBA00022475"/>
    </source>
</evidence>
<feature type="transmembrane region" description="Helical" evidence="9">
    <location>
        <begin position="18"/>
        <end position="41"/>
    </location>
</feature>
<protein>
    <submittedName>
        <fullName evidence="10">Uncharacterized protein</fullName>
    </submittedName>
</protein>
<reference evidence="10" key="1">
    <citation type="journal article" date="2023" name="G3 (Bethesda)">
        <title>A reference genome for the long-term kleptoplast-retaining sea slug Elysia crispata morphotype clarki.</title>
        <authorList>
            <person name="Eastman K.E."/>
            <person name="Pendleton A.L."/>
            <person name="Shaikh M.A."/>
            <person name="Suttiyut T."/>
            <person name="Ogas R."/>
            <person name="Tomko P."/>
            <person name="Gavelis G."/>
            <person name="Widhalm J.R."/>
            <person name="Wisecaver J.H."/>
        </authorList>
    </citation>
    <scope>NUCLEOTIDE SEQUENCE</scope>
    <source>
        <strain evidence="10">ECLA1</strain>
    </source>
</reference>
<evidence type="ECO:0000256" key="5">
    <source>
        <dbReference type="ARBA" id="ARBA00022989"/>
    </source>
</evidence>
<sequence length="430" mass="48559">MWLFRQCLTLDLVDRSNFWAALTLLLLALITWLFPLTPVFLTLGESQGSDEAGPASVISPSEKERVESLRRYKAHCWCPAEFTQSMVDYSHGICESSFNFIMQGGNASDAPASLHVLALQADNEPAWIETIAEETERYVRPMQQEKEKKRRVSETAQYFLQVTTPLCVFLLSICLIIPYFVWSLLTSLLGGINVDQTLISANEGSKLDHESRRQLHSELFKSTSKEASPWKTSTLYLLLKLLVCIAVVTEAVIVHNSLLPQTRDLRSDGKFDKTTAVNQRSLHRVENSDKLLVCTVKIRILQVVQVFDMQCLFSLVNRFASKKSEVPVVVDTSSETRAQRSTNSQLFMYECLYLITLTILIVLVVTNVTSFLVWLIKLAFRPCEDSHLPLDGYFLLQMAKENAGLDFVTVLSSGEMLQDGTGRDDIELKL</sequence>
<evidence type="ECO:0000256" key="4">
    <source>
        <dbReference type="ARBA" id="ARBA00022692"/>
    </source>
</evidence>
<feature type="transmembrane region" description="Helical" evidence="9">
    <location>
        <begin position="351"/>
        <end position="376"/>
    </location>
</feature>
<feature type="transmembrane region" description="Helical" evidence="9">
    <location>
        <begin position="235"/>
        <end position="254"/>
    </location>
</feature>
<keyword evidence="11" id="KW-1185">Reference proteome</keyword>
<evidence type="ECO:0000256" key="8">
    <source>
        <dbReference type="ARBA" id="ARBA00023303"/>
    </source>
</evidence>
<dbReference type="EMBL" id="JAWDGP010005608">
    <property type="protein sequence ID" value="KAK3755121.1"/>
    <property type="molecule type" value="Genomic_DNA"/>
</dbReference>
<keyword evidence="5 9" id="KW-1133">Transmembrane helix</keyword>
<dbReference type="GO" id="GO:0005886">
    <property type="term" value="C:plasma membrane"/>
    <property type="evidence" value="ECO:0007669"/>
    <property type="project" value="UniProtKB-SubCell"/>
</dbReference>
<proteinExistence type="predicted"/>
<dbReference type="PANTHER" id="PTHR11893">
    <property type="entry name" value="INNEXIN"/>
    <property type="match status" value="1"/>
</dbReference>
<feature type="transmembrane region" description="Helical" evidence="9">
    <location>
        <begin position="158"/>
        <end position="181"/>
    </location>
</feature>
<keyword evidence="7 9" id="KW-0472">Membrane</keyword>
<evidence type="ECO:0000256" key="1">
    <source>
        <dbReference type="ARBA" id="ARBA00004651"/>
    </source>
</evidence>
<keyword evidence="2" id="KW-0813">Transport</keyword>
<dbReference type="InterPro" id="IPR000990">
    <property type="entry name" value="Innexin"/>
</dbReference>
<organism evidence="10 11">
    <name type="scientific">Elysia crispata</name>
    <name type="common">lettuce slug</name>
    <dbReference type="NCBI Taxonomy" id="231223"/>
    <lineage>
        <taxon>Eukaryota</taxon>
        <taxon>Metazoa</taxon>
        <taxon>Spiralia</taxon>
        <taxon>Lophotrochozoa</taxon>
        <taxon>Mollusca</taxon>
        <taxon>Gastropoda</taxon>
        <taxon>Heterobranchia</taxon>
        <taxon>Euthyneura</taxon>
        <taxon>Panpulmonata</taxon>
        <taxon>Sacoglossa</taxon>
        <taxon>Placobranchoidea</taxon>
        <taxon>Plakobranchidae</taxon>
        <taxon>Elysia</taxon>
    </lineage>
</organism>
<evidence type="ECO:0000256" key="6">
    <source>
        <dbReference type="ARBA" id="ARBA00023065"/>
    </source>
</evidence>
<evidence type="ECO:0000256" key="2">
    <source>
        <dbReference type="ARBA" id="ARBA00022448"/>
    </source>
</evidence>